<dbReference type="InterPro" id="IPR004843">
    <property type="entry name" value="Calcineurin-like_PHP"/>
</dbReference>
<dbReference type="InterPro" id="IPR026336">
    <property type="entry name" value="PdeM-like"/>
</dbReference>
<evidence type="ECO:0000259" key="1">
    <source>
        <dbReference type="Pfam" id="PF00149"/>
    </source>
</evidence>
<gene>
    <name evidence="2" type="ORF">Tsedi_01960</name>
</gene>
<dbReference type="AlphaFoldDB" id="A0A554WL36"/>
<dbReference type="GO" id="GO:0016874">
    <property type="term" value="F:ligase activity"/>
    <property type="evidence" value="ECO:0007669"/>
    <property type="project" value="UniProtKB-KW"/>
</dbReference>
<keyword evidence="2" id="KW-0436">Ligase</keyword>
<dbReference type="Proteomes" id="UP000320225">
    <property type="component" value="Unassembled WGS sequence"/>
</dbReference>
<evidence type="ECO:0000313" key="3">
    <source>
        <dbReference type="Proteomes" id="UP000320225"/>
    </source>
</evidence>
<dbReference type="Gene3D" id="3.60.21.10">
    <property type="match status" value="1"/>
</dbReference>
<comment type="caution">
    <text evidence="2">The sequence shown here is derived from an EMBL/GenBank/DDBJ whole genome shotgun (WGS) entry which is preliminary data.</text>
</comment>
<evidence type="ECO:0000313" key="2">
    <source>
        <dbReference type="EMBL" id="TSE24307.1"/>
    </source>
</evidence>
<organism evidence="2 3">
    <name type="scientific">Tepidimonas sediminis</name>
    <dbReference type="NCBI Taxonomy" id="2588941"/>
    <lineage>
        <taxon>Bacteria</taxon>
        <taxon>Pseudomonadati</taxon>
        <taxon>Pseudomonadota</taxon>
        <taxon>Betaproteobacteria</taxon>
        <taxon>Burkholderiales</taxon>
        <taxon>Tepidimonas</taxon>
    </lineage>
</organism>
<protein>
    <submittedName>
        <fullName evidence="2">Metallophosphoesterase, DNA ligase-associated</fullName>
    </submittedName>
</protein>
<feature type="domain" description="Calcineurin-like phosphoesterase" evidence="1">
    <location>
        <begin position="42"/>
        <end position="148"/>
    </location>
</feature>
<dbReference type="InterPro" id="IPR029052">
    <property type="entry name" value="Metallo-depent_PP-like"/>
</dbReference>
<keyword evidence="3" id="KW-1185">Reference proteome</keyword>
<dbReference type="GO" id="GO:0016787">
    <property type="term" value="F:hydrolase activity"/>
    <property type="evidence" value="ECO:0007669"/>
    <property type="project" value="InterPro"/>
</dbReference>
<dbReference type="RefSeq" id="WP_143896144.1">
    <property type="nucleotide sequence ID" value="NZ_VJND01000013.1"/>
</dbReference>
<dbReference type="SUPFAM" id="SSF56300">
    <property type="entry name" value="Metallo-dependent phosphatases"/>
    <property type="match status" value="1"/>
</dbReference>
<dbReference type="Pfam" id="PF00149">
    <property type="entry name" value="Metallophos"/>
    <property type="match status" value="1"/>
</dbReference>
<reference evidence="2 3" key="1">
    <citation type="submission" date="2019-07" db="EMBL/GenBank/DDBJ databases">
        <title>Tepidimonas sediminis YIM 72259 draft genome.</title>
        <authorList>
            <person name="Da Costa M.S."/>
            <person name="Froufe H.J.C."/>
            <person name="Egas C."/>
            <person name="Albuquerque L."/>
        </authorList>
    </citation>
    <scope>NUCLEOTIDE SEQUENCE [LARGE SCALE GENOMIC DNA]</scope>
    <source>
        <strain evidence="2 3">YIM 72259</strain>
    </source>
</reference>
<sequence>MAEPAQADALAGALRVRAAPDPAAELWLLPQRAAWWPREATLFVADVHLGKGAALRAAGVAVPAGSSAADLERLGALLRALGARRLVVLGDWLHARTGRTAALRAALHAWRHAHADVRMVLVRGNHDDRAGDPPPELGFDVVDEPWPLGPWRACHAPPRALAPQAAPVLCGHVHPVAVLRGPGHERLRLPCFVLRRGALVLPAFGAFTGGWAVPAGAEAARAVLADGRVWPLPQQWPAPWQPVAAADEPQGQATS</sequence>
<dbReference type="PANTHER" id="PTHR39323">
    <property type="entry name" value="BLR1149 PROTEIN"/>
    <property type="match status" value="1"/>
</dbReference>
<dbReference type="OrthoDB" id="9795838at2"/>
<dbReference type="EMBL" id="VJND01000013">
    <property type="protein sequence ID" value="TSE24307.1"/>
    <property type="molecule type" value="Genomic_DNA"/>
</dbReference>
<dbReference type="PANTHER" id="PTHR39323:SF1">
    <property type="entry name" value="BLR1149 PROTEIN"/>
    <property type="match status" value="1"/>
</dbReference>
<dbReference type="CDD" id="cd07391">
    <property type="entry name" value="MPP_PF1019"/>
    <property type="match status" value="1"/>
</dbReference>
<proteinExistence type="predicted"/>
<name>A0A554WL36_9BURK</name>
<dbReference type="NCBIfam" id="TIGR04123">
    <property type="entry name" value="P_estr_lig_assc"/>
    <property type="match status" value="1"/>
</dbReference>
<accession>A0A554WL36</accession>